<comment type="caution">
    <text evidence="1">The sequence shown here is derived from an EMBL/GenBank/DDBJ whole genome shotgun (WGS) entry which is preliminary data.</text>
</comment>
<dbReference type="InterPro" id="IPR024077">
    <property type="entry name" value="Neurolysin/TOP_dom2"/>
</dbReference>
<dbReference type="InterPro" id="IPR045090">
    <property type="entry name" value="Pept_M3A_M3B"/>
</dbReference>
<accession>A0A6A5E8L2</accession>
<name>A0A6A5E8L2_PERFL</name>
<keyword evidence="2" id="KW-1185">Reference proteome</keyword>
<dbReference type="Proteomes" id="UP000465112">
    <property type="component" value="Chromosome 9"/>
</dbReference>
<dbReference type="GO" id="GO:0004222">
    <property type="term" value="F:metalloendopeptidase activity"/>
    <property type="evidence" value="ECO:0007669"/>
    <property type="project" value="InterPro"/>
</dbReference>
<dbReference type="SUPFAM" id="SSF55486">
    <property type="entry name" value="Metalloproteases ('zincins'), catalytic domain"/>
    <property type="match status" value="1"/>
</dbReference>
<dbReference type="GO" id="GO:0005758">
    <property type="term" value="C:mitochondrial intermembrane space"/>
    <property type="evidence" value="ECO:0007669"/>
    <property type="project" value="TreeGrafter"/>
</dbReference>
<dbReference type="EMBL" id="VHII01000009">
    <property type="protein sequence ID" value="KAF1385241.1"/>
    <property type="molecule type" value="Genomic_DNA"/>
</dbReference>
<dbReference type="Gene3D" id="1.20.1050.40">
    <property type="entry name" value="Endopeptidase. Chain P, domain 1"/>
    <property type="match status" value="1"/>
</dbReference>
<dbReference type="GO" id="GO:0006508">
    <property type="term" value="P:proteolysis"/>
    <property type="evidence" value="ECO:0007669"/>
    <property type="project" value="InterPro"/>
</dbReference>
<evidence type="ECO:0000313" key="1">
    <source>
        <dbReference type="EMBL" id="KAF1385241.1"/>
    </source>
</evidence>
<reference evidence="1 2" key="1">
    <citation type="submission" date="2019-06" db="EMBL/GenBank/DDBJ databases">
        <title>A chromosome-scale genome assembly of the European perch, Perca fluviatilis.</title>
        <authorList>
            <person name="Roques C."/>
            <person name="Zahm M."/>
            <person name="Cabau C."/>
            <person name="Klopp C."/>
            <person name="Bouchez O."/>
            <person name="Donnadieu C."/>
            <person name="Kuhl H."/>
            <person name="Gislard M."/>
            <person name="Guendouz S."/>
            <person name="Journot L."/>
            <person name="Haffray P."/>
            <person name="Bestin A."/>
            <person name="Morvezen R."/>
            <person name="Feron R."/>
            <person name="Wen M."/>
            <person name="Jouanno E."/>
            <person name="Herpin A."/>
            <person name="Schartl M."/>
            <person name="Postlethwait J."/>
            <person name="Schaerlinger B."/>
            <person name="Chardard D."/>
            <person name="Lecocq T."/>
            <person name="Poncet C."/>
            <person name="Jaffrelo L."/>
            <person name="Lampietro C."/>
            <person name="Guiguen Y."/>
        </authorList>
    </citation>
    <scope>NUCLEOTIDE SEQUENCE [LARGE SCALE GENOMIC DNA]</scope>
    <source>
        <tissue evidence="1">Blood</tissue>
    </source>
</reference>
<dbReference type="GO" id="GO:0006518">
    <property type="term" value="P:peptide metabolic process"/>
    <property type="evidence" value="ECO:0007669"/>
    <property type="project" value="TreeGrafter"/>
</dbReference>
<dbReference type="Gene3D" id="1.10.1370.10">
    <property type="entry name" value="Neurolysin, domain 3"/>
    <property type="match status" value="1"/>
</dbReference>
<dbReference type="PANTHER" id="PTHR11804:SF84">
    <property type="entry name" value="SACCHAROLYSIN"/>
    <property type="match status" value="1"/>
</dbReference>
<dbReference type="AlphaFoldDB" id="A0A6A5E8L2"/>
<protein>
    <submittedName>
        <fullName evidence="1">Uncharacterized protein</fullName>
    </submittedName>
</protein>
<dbReference type="PANTHER" id="PTHR11804">
    <property type="entry name" value="PROTEASE M3 THIMET OLIGOPEPTIDASE-RELATED"/>
    <property type="match status" value="1"/>
</dbReference>
<evidence type="ECO:0000313" key="2">
    <source>
        <dbReference type="Proteomes" id="UP000465112"/>
    </source>
</evidence>
<gene>
    <name evidence="1" type="ORF">PFLUV_G00105690</name>
</gene>
<sequence>MSMREDVYQRIVALEKKADGDSLSAEAWRYMERLMKLGKRNGLHLPKDTQQEIMSIKKKLSNLCIDFNKNLNEDTTSLSFTRDELGESRS</sequence>
<organism evidence="1 2">
    <name type="scientific">Perca fluviatilis</name>
    <name type="common">European perch</name>
    <dbReference type="NCBI Taxonomy" id="8168"/>
    <lineage>
        <taxon>Eukaryota</taxon>
        <taxon>Metazoa</taxon>
        <taxon>Chordata</taxon>
        <taxon>Craniata</taxon>
        <taxon>Vertebrata</taxon>
        <taxon>Euteleostomi</taxon>
        <taxon>Actinopterygii</taxon>
        <taxon>Neopterygii</taxon>
        <taxon>Teleostei</taxon>
        <taxon>Neoteleostei</taxon>
        <taxon>Acanthomorphata</taxon>
        <taxon>Eupercaria</taxon>
        <taxon>Perciformes</taxon>
        <taxon>Percoidei</taxon>
        <taxon>Percidae</taxon>
        <taxon>Percinae</taxon>
        <taxon>Perca</taxon>
    </lineage>
</organism>
<dbReference type="InterPro" id="IPR024080">
    <property type="entry name" value="Neurolysin/TOP_N"/>
</dbReference>
<feature type="non-terminal residue" evidence="1">
    <location>
        <position position="90"/>
    </location>
</feature>
<proteinExistence type="predicted"/>